<name>A0A8H7Z7B1_AJECA</name>
<dbReference type="Proteomes" id="UP000670092">
    <property type="component" value="Unassembled WGS sequence"/>
</dbReference>
<protein>
    <recommendedName>
        <fullName evidence="3">F-box domain-containing protein</fullName>
    </recommendedName>
</protein>
<evidence type="ECO:0008006" key="3">
    <source>
        <dbReference type="Google" id="ProtNLM"/>
    </source>
</evidence>
<dbReference type="OrthoDB" id="3938867at2759"/>
<evidence type="ECO:0000313" key="2">
    <source>
        <dbReference type="Proteomes" id="UP000670092"/>
    </source>
</evidence>
<comment type="caution">
    <text evidence="1">The sequence shown here is derived from an EMBL/GenBank/DDBJ whole genome shotgun (WGS) entry which is preliminary data.</text>
</comment>
<proteinExistence type="predicted"/>
<sequence>MFATTRQDGHNRGIQLVVYCGRYYAQKIFANPDGAYVPDILYTIPLNSVEYSVWLETTRQEYAAKDKVLEDFVFTLHSSQDCSDAYVKQKLQEIDLYQLPSPLPPKRCGRYPPLFTIDLDLQVVSFGTTIHLSLTDLPSDRNKFFAAPASPSFRWPCLPMAAHHLVPFPSPLPAELKCDLYNYGTGYRAIPLLPNRWLSADPGPFWPFYELVFSNFKAAYSHSTCQAYIRWSPCSFMFRELAYAIISMASGRVYFRIEHSERPHIPSDKASWPSELGLGYHLANHLPGSAPDESIYWFDNVLVSLVPEIPGRRHIYIEKTVSFGLRQGNLAFQAILLSLSTIMLLDVEVVDGIPVVKHTDPLKLFGDCQVADISSNEPPLLRSLSNLQIYQPQSLPAPPSLTSKEAFRALSSFFATATLRCLKPHGRETQGLLPNEIYYMILDYTDNATFLTCARVSCLFRSYCLSKIRICRKNENNEEHICDTSSPIDTFTHQIIQIGSPLSLTLQNRASGELTKWCPSKASTLSWFPKRIDDLYLVPIFGEPNRLSESLQAMNIFTIAQDF</sequence>
<reference evidence="1 2" key="1">
    <citation type="submission" date="2021-01" db="EMBL/GenBank/DDBJ databases">
        <title>Chromosome-level genome assembly of a human fungal pathogen reveals clustering of transcriptionally co-regulated genes.</title>
        <authorList>
            <person name="Voorhies M."/>
            <person name="Cohen S."/>
            <person name="Shea T.P."/>
            <person name="Petrus S."/>
            <person name="Munoz J.F."/>
            <person name="Poplawski S."/>
            <person name="Goldman W.E."/>
            <person name="Michael T."/>
            <person name="Cuomo C.A."/>
            <person name="Sil A."/>
            <person name="Beyhan S."/>
        </authorList>
    </citation>
    <scope>NUCLEOTIDE SEQUENCE [LARGE SCALE GENOMIC DNA]</scope>
    <source>
        <strain evidence="1 2">G184AR</strain>
    </source>
</reference>
<gene>
    <name evidence="1" type="ORF">I7I52_03952</name>
</gene>
<evidence type="ECO:0000313" key="1">
    <source>
        <dbReference type="EMBL" id="KAG5305332.1"/>
    </source>
</evidence>
<dbReference type="VEuPathDB" id="FungiDB:I7I52_03952"/>
<accession>A0A8H7Z7B1</accession>
<dbReference type="EMBL" id="JAEVHI010000001">
    <property type="protein sequence ID" value="KAG5305332.1"/>
    <property type="molecule type" value="Genomic_DNA"/>
</dbReference>
<dbReference type="AlphaFoldDB" id="A0A8H7Z7B1"/>
<organism evidence="1 2">
    <name type="scientific">Ajellomyces capsulatus</name>
    <name type="common">Darling's disease fungus</name>
    <name type="synonym">Histoplasma capsulatum</name>
    <dbReference type="NCBI Taxonomy" id="5037"/>
    <lineage>
        <taxon>Eukaryota</taxon>
        <taxon>Fungi</taxon>
        <taxon>Dikarya</taxon>
        <taxon>Ascomycota</taxon>
        <taxon>Pezizomycotina</taxon>
        <taxon>Eurotiomycetes</taxon>
        <taxon>Eurotiomycetidae</taxon>
        <taxon>Onygenales</taxon>
        <taxon>Ajellomycetaceae</taxon>
        <taxon>Histoplasma</taxon>
    </lineage>
</organism>